<dbReference type="SMART" id="SM00717">
    <property type="entry name" value="SANT"/>
    <property type="match status" value="2"/>
</dbReference>
<dbReference type="InterPro" id="IPR001005">
    <property type="entry name" value="SANT/Myb"/>
</dbReference>
<protein>
    <submittedName>
        <fullName evidence="3">(thale cress) hypothetical protein</fullName>
    </submittedName>
</protein>
<accession>A0A7G2FDM8</accession>
<evidence type="ECO:0000259" key="2">
    <source>
        <dbReference type="PROSITE" id="PS50090"/>
    </source>
</evidence>
<dbReference type="PROSITE" id="PS50090">
    <property type="entry name" value="MYB_LIKE"/>
    <property type="match status" value="1"/>
</dbReference>
<evidence type="ECO:0000256" key="1">
    <source>
        <dbReference type="SAM" id="MobiDB-lite"/>
    </source>
</evidence>
<dbReference type="AlphaFoldDB" id="A0A7G2FDM8"/>
<dbReference type="SUPFAM" id="SSF46689">
    <property type="entry name" value="Homeodomain-like"/>
    <property type="match status" value="1"/>
</dbReference>
<feature type="domain" description="Myb-like" evidence="2">
    <location>
        <begin position="146"/>
        <end position="188"/>
    </location>
</feature>
<dbReference type="InterPro" id="IPR009057">
    <property type="entry name" value="Homeodomain-like_sf"/>
</dbReference>
<feature type="region of interest" description="Disordered" evidence="1">
    <location>
        <begin position="1"/>
        <end position="60"/>
    </location>
</feature>
<dbReference type="PANTHER" id="PTHR47430:SF4">
    <property type="entry name" value="GB|AAC33480.1"/>
    <property type="match status" value="1"/>
</dbReference>
<feature type="compositionally biased region" description="Basic residues" evidence="1">
    <location>
        <begin position="36"/>
        <end position="45"/>
    </location>
</feature>
<name>A0A7G2FDM8_ARATH</name>
<dbReference type="Proteomes" id="UP000516314">
    <property type="component" value="Chromosome 5"/>
</dbReference>
<evidence type="ECO:0000313" key="3">
    <source>
        <dbReference type="EMBL" id="CAD5333625.1"/>
    </source>
</evidence>
<dbReference type="EMBL" id="LR881470">
    <property type="protein sequence ID" value="CAD5333625.1"/>
    <property type="molecule type" value="Genomic_DNA"/>
</dbReference>
<organism evidence="3 4">
    <name type="scientific">Arabidopsis thaliana</name>
    <name type="common">Mouse-ear cress</name>
    <dbReference type="NCBI Taxonomy" id="3702"/>
    <lineage>
        <taxon>Eukaryota</taxon>
        <taxon>Viridiplantae</taxon>
        <taxon>Streptophyta</taxon>
        <taxon>Embryophyta</taxon>
        <taxon>Tracheophyta</taxon>
        <taxon>Spermatophyta</taxon>
        <taxon>Magnoliopsida</taxon>
        <taxon>eudicotyledons</taxon>
        <taxon>Gunneridae</taxon>
        <taxon>Pentapetalae</taxon>
        <taxon>rosids</taxon>
        <taxon>malvids</taxon>
        <taxon>Brassicales</taxon>
        <taxon>Brassicaceae</taxon>
        <taxon>Camelineae</taxon>
        <taxon>Arabidopsis</taxon>
    </lineage>
</organism>
<evidence type="ECO:0000313" key="4">
    <source>
        <dbReference type="Proteomes" id="UP000516314"/>
    </source>
</evidence>
<feature type="compositionally biased region" description="Basic and acidic residues" evidence="1">
    <location>
        <begin position="26"/>
        <end position="35"/>
    </location>
</feature>
<dbReference type="Pfam" id="PF13921">
    <property type="entry name" value="Myb_DNA-bind_6"/>
    <property type="match status" value="1"/>
</dbReference>
<sequence>MAEEKKNKKKKSDAKVDSEETGEEFISEHSSMKDKEKKRKKKNKRENKDGFTGEDMEITGRESEKLGDEVVRGKRFTKEEDEMVKNAVLEYIDNHALGDEGIKMVMECKAYPQLKGCWKEITSALPWRTYNSVYHRAHTIFEAGSQGIWTKEDIELVMEFQKTHGNDWKTLADAMGKHRKHVKDAWRRGRLAATYLKHGTT</sequence>
<proteinExistence type="predicted"/>
<reference evidence="3 4" key="1">
    <citation type="submission" date="2020-09" db="EMBL/GenBank/DDBJ databases">
        <authorList>
            <person name="Ashkenazy H."/>
        </authorList>
    </citation>
    <scope>NUCLEOTIDE SEQUENCE [LARGE SCALE GENOMIC DNA]</scope>
    <source>
        <strain evidence="4">cv. Cdm-0</strain>
    </source>
</reference>
<gene>
    <name evidence="3" type="ORF">AT9943_LOCUS20973</name>
</gene>
<dbReference type="Gene3D" id="1.10.10.60">
    <property type="entry name" value="Homeodomain-like"/>
    <property type="match status" value="2"/>
</dbReference>
<dbReference type="PANTHER" id="PTHR47430">
    <property type="entry name" value="GB|AAC33480.1"/>
    <property type="match status" value="1"/>
</dbReference>